<comment type="caution">
    <text evidence="1">The sequence shown here is derived from an EMBL/GenBank/DDBJ whole genome shotgun (WGS) entry which is preliminary data.</text>
</comment>
<reference evidence="1 2" key="2">
    <citation type="submission" date="2017-10" db="EMBL/GenBank/DDBJ databases">
        <title>Extensive intraspecific genome diversity in a model arbuscular mycorrhizal fungus.</title>
        <authorList>
            <person name="Chen E.C.H."/>
            <person name="Morin E."/>
            <person name="Baudet D."/>
            <person name="Noel J."/>
            <person name="Ndikumana S."/>
            <person name="Charron P."/>
            <person name="St-Onge C."/>
            <person name="Giorgi J."/>
            <person name="Grigoriev I.V."/>
            <person name="Roux C."/>
            <person name="Martin F.M."/>
            <person name="Corradi N."/>
        </authorList>
    </citation>
    <scope>NUCLEOTIDE SEQUENCE [LARGE SCALE GENOMIC DNA]</scope>
    <source>
        <strain evidence="1 2">C2</strain>
    </source>
</reference>
<name>A0A2N1MAT2_9GLOM</name>
<organism evidence="1 2">
    <name type="scientific">Rhizophagus irregularis</name>
    <dbReference type="NCBI Taxonomy" id="588596"/>
    <lineage>
        <taxon>Eukaryota</taxon>
        <taxon>Fungi</taxon>
        <taxon>Fungi incertae sedis</taxon>
        <taxon>Mucoromycota</taxon>
        <taxon>Glomeromycotina</taxon>
        <taxon>Glomeromycetes</taxon>
        <taxon>Glomerales</taxon>
        <taxon>Glomeraceae</taxon>
        <taxon>Rhizophagus</taxon>
    </lineage>
</organism>
<accession>A0A2N1MAT2</accession>
<dbReference type="AlphaFoldDB" id="A0A2N1MAT2"/>
<evidence type="ECO:0000313" key="2">
    <source>
        <dbReference type="Proteomes" id="UP000233469"/>
    </source>
</evidence>
<proteinExistence type="predicted"/>
<reference evidence="1 2" key="1">
    <citation type="submission" date="2016-04" db="EMBL/GenBank/DDBJ databases">
        <title>Genome analyses suggest a sexual origin of heterokaryosis in a supposedly ancient asexual fungus.</title>
        <authorList>
            <person name="Ropars J."/>
            <person name="Sedzielewska K."/>
            <person name="Noel J."/>
            <person name="Charron P."/>
            <person name="Farinelli L."/>
            <person name="Marton T."/>
            <person name="Kruger M."/>
            <person name="Pelin A."/>
            <person name="Brachmann A."/>
            <person name="Corradi N."/>
        </authorList>
    </citation>
    <scope>NUCLEOTIDE SEQUENCE [LARGE SCALE GENOMIC DNA]</scope>
    <source>
        <strain evidence="1 2">C2</strain>
    </source>
</reference>
<dbReference type="EMBL" id="LLXL01003408">
    <property type="protein sequence ID" value="PKK58748.1"/>
    <property type="molecule type" value="Genomic_DNA"/>
</dbReference>
<sequence length="117" mass="13766">RQEKLKGKHHAPGSKAWFTAIKEHKRFAELKIERDNYIVETSARAKFWGTSFNSIEHREGMEKLDKGKSVSKSNKKLEQLEQEFAQFKIDYFSVMNISADHYRYKGHTSDDTKELEL</sequence>
<dbReference type="Proteomes" id="UP000233469">
    <property type="component" value="Unassembled WGS sequence"/>
</dbReference>
<protein>
    <submittedName>
        <fullName evidence="1">Uncharacterized protein</fullName>
    </submittedName>
</protein>
<gene>
    <name evidence="1" type="ORF">RhiirC2_795832</name>
</gene>
<feature type="non-terminal residue" evidence="1">
    <location>
        <position position="1"/>
    </location>
</feature>
<evidence type="ECO:0000313" key="1">
    <source>
        <dbReference type="EMBL" id="PKK58748.1"/>
    </source>
</evidence>